<gene>
    <name evidence="1" type="ordered locus">Pars_2165</name>
</gene>
<evidence type="ECO:0000313" key="2">
    <source>
        <dbReference type="Proteomes" id="UP000001567"/>
    </source>
</evidence>
<name>A4WMU4_PYRAR</name>
<sequence>MCFYMELPELADVDFESVSLSASGPAEYTVNFGRPCKVSANVRVDSLMFTWPRIFAKALVVVYKCDDFWPHYDVKTRAVSVGKSLYILVNSVARHNSQDAELVPLERGLYWNYVAKIASLALCKTLSNILHLELRCRAYVSADF</sequence>
<accession>A4WMU4</accession>
<dbReference type="EMBL" id="CP000660">
    <property type="protein sequence ID" value="ABP51711.1"/>
    <property type="molecule type" value="Genomic_DNA"/>
</dbReference>
<reference evidence="1 2" key="1">
    <citation type="submission" date="2007-04" db="EMBL/GenBank/DDBJ databases">
        <title>Complete sequence of Pyrobaculum arsenaticum DSM 13514.</title>
        <authorList>
            <consortium name="US DOE Joint Genome Institute"/>
            <person name="Copeland A."/>
            <person name="Lucas S."/>
            <person name="Lapidus A."/>
            <person name="Barry K."/>
            <person name="Glavina del Rio T."/>
            <person name="Dalin E."/>
            <person name="Tice H."/>
            <person name="Pitluck S."/>
            <person name="Chain P."/>
            <person name="Malfatti S."/>
            <person name="Shin M."/>
            <person name="Vergez L."/>
            <person name="Schmutz J."/>
            <person name="Larimer F."/>
            <person name="Land M."/>
            <person name="Hauser L."/>
            <person name="Kyrpides N."/>
            <person name="Mikhailova N."/>
            <person name="Cozen A.E."/>
            <person name="Fitz-Gibbon S.T."/>
            <person name="House C.H."/>
            <person name="Saltikov C."/>
            <person name="Lowe T.M."/>
            <person name="Richardson P."/>
        </authorList>
    </citation>
    <scope>NUCLEOTIDE SEQUENCE [LARGE SCALE GENOMIC DNA]</scope>
    <source>
        <strain evidence="2">ATCC 700994 / DSM 13514 / JCM 11321 / PZ6</strain>
    </source>
</reference>
<dbReference type="HOGENOM" id="CLU_1830667_0_0_2"/>
<dbReference type="KEGG" id="pas:Pars_2165"/>
<dbReference type="Proteomes" id="UP000001567">
    <property type="component" value="Chromosome"/>
</dbReference>
<organism evidence="1 2">
    <name type="scientific">Pyrobaculum arsenaticum (strain DSM 13514 / JCM 11321 / PZ6)</name>
    <dbReference type="NCBI Taxonomy" id="340102"/>
    <lineage>
        <taxon>Archaea</taxon>
        <taxon>Thermoproteota</taxon>
        <taxon>Thermoprotei</taxon>
        <taxon>Thermoproteales</taxon>
        <taxon>Thermoproteaceae</taxon>
        <taxon>Pyrobaculum</taxon>
    </lineage>
</organism>
<evidence type="ECO:0000313" key="1">
    <source>
        <dbReference type="EMBL" id="ABP51711.1"/>
    </source>
</evidence>
<dbReference type="AlphaFoldDB" id="A4WMU4"/>
<proteinExistence type="predicted"/>
<protein>
    <submittedName>
        <fullName evidence="1">Uncharacterized protein</fullName>
    </submittedName>
</protein>